<proteinExistence type="predicted"/>
<evidence type="ECO:0008006" key="4">
    <source>
        <dbReference type="Google" id="ProtNLM"/>
    </source>
</evidence>
<dbReference type="RefSeq" id="WP_304376513.1">
    <property type="nucleotide sequence ID" value="NZ_JAUOZU010000007.1"/>
</dbReference>
<organism evidence="2 3">
    <name type="scientific">Rhizobium alvei</name>
    <dbReference type="NCBI Taxonomy" id="1132659"/>
    <lineage>
        <taxon>Bacteria</taxon>
        <taxon>Pseudomonadati</taxon>
        <taxon>Pseudomonadota</taxon>
        <taxon>Alphaproteobacteria</taxon>
        <taxon>Hyphomicrobiales</taxon>
        <taxon>Rhizobiaceae</taxon>
        <taxon>Rhizobium/Agrobacterium group</taxon>
        <taxon>Rhizobium</taxon>
    </lineage>
</organism>
<evidence type="ECO:0000256" key="1">
    <source>
        <dbReference type="SAM" id="SignalP"/>
    </source>
</evidence>
<name>A0ABT8YMN1_9HYPH</name>
<comment type="caution">
    <text evidence="2">The sequence shown here is derived from an EMBL/GenBank/DDBJ whole genome shotgun (WGS) entry which is preliminary data.</text>
</comment>
<sequence>MKQKLLTLAIAGMALSGCQTQAELQTAMTEAKPAPASVKAAIVRDARDYLVDPYSVRDAEISYMQFNKHSKLHWVCVKANAKNRMGGYTGRQAVEVVVRNGQLVGNLPNSPACNSPSLKWQAFPELEALRQL</sequence>
<reference evidence="2" key="2">
    <citation type="submission" date="2023-07" db="EMBL/GenBank/DDBJ databases">
        <authorList>
            <person name="Shen H."/>
        </authorList>
    </citation>
    <scope>NUCLEOTIDE SEQUENCE</scope>
    <source>
        <strain evidence="2">TNR-22</strain>
    </source>
</reference>
<keyword evidence="1" id="KW-0732">Signal</keyword>
<gene>
    <name evidence="2" type="ORF">Q4481_11660</name>
</gene>
<feature type="signal peptide" evidence="1">
    <location>
        <begin position="1"/>
        <end position="22"/>
    </location>
</feature>
<reference evidence="2" key="1">
    <citation type="journal article" date="2015" name="Int. J. Syst. Evol. Microbiol.">
        <title>Rhizobium alvei sp. nov., isolated from a freshwater river.</title>
        <authorList>
            <person name="Sheu S.Y."/>
            <person name="Huang H.W."/>
            <person name="Young C.C."/>
            <person name="Chen W.M."/>
        </authorList>
    </citation>
    <scope>NUCLEOTIDE SEQUENCE</scope>
    <source>
        <strain evidence="2">TNR-22</strain>
    </source>
</reference>
<protein>
    <recommendedName>
        <fullName evidence="4">Lipoprotein</fullName>
    </recommendedName>
</protein>
<evidence type="ECO:0000313" key="3">
    <source>
        <dbReference type="Proteomes" id="UP001174932"/>
    </source>
</evidence>
<dbReference type="PROSITE" id="PS51257">
    <property type="entry name" value="PROKAR_LIPOPROTEIN"/>
    <property type="match status" value="1"/>
</dbReference>
<keyword evidence="3" id="KW-1185">Reference proteome</keyword>
<feature type="chain" id="PRO_5047257073" description="Lipoprotein" evidence="1">
    <location>
        <begin position="23"/>
        <end position="132"/>
    </location>
</feature>
<accession>A0ABT8YMN1</accession>
<dbReference type="EMBL" id="JAUOZU010000007">
    <property type="protein sequence ID" value="MDO6964613.1"/>
    <property type="molecule type" value="Genomic_DNA"/>
</dbReference>
<evidence type="ECO:0000313" key="2">
    <source>
        <dbReference type="EMBL" id="MDO6964613.1"/>
    </source>
</evidence>
<dbReference type="Proteomes" id="UP001174932">
    <property type="component" value="Unassembled WGS sequence"/>
</dbReference>